<name>A0A3M8QU96_9PROT</name>
<evidence type="ECO:0000313" key="2">
    <source>
        <dbReference type="EMBL" id="RNF59798.1"/>
    </source>
</evidence>
<sequence length="256" mass="29255">MKTEDIEKDLLSIFHSIKPYTPFFVGLQLLSSKLEGIESIKRNKLLSFLLLKKYSLVTSVAISAAFLYWIRKSTIDDVKEEAKKFTFIEKKKTIEYPFVVETIDGSRKHFFHVNKIAEFIGSLYVGKTSDLAARSFVAAKRTVVLGWVDVYALRTAEFIAIRSLEQLLHDRYPDARCVKNKKITGIGISKVSLFEDDATTAYLNGKFGTCFNIGKTIEEIIEIRDNFAHRDDPGFEYSPLRLAPFQLVSALLEYRD</sequence>
<gene>
    <name evidence="2" type="ORF">EC580_10275</name>
</gene>
<keyword evidence="1" id="KW-0472">Membrane</keyword>
<protein>
    <submittedName>
        <fullName evidence="2">Uncharacterized protein</fullName>
    </submittedName>
</protein>
<dbReference type="RefSeq" id="WP_123104772.1">
    <property type="nucleotide sequence ID" value="NZ_CP127527.1"/>
</dbReference>
<dbReference type="EMBL" id="RIZI01000180">
    <property type="protein sequence ID" value="RNF59798.1"/>
    <property type="molecule type" value="Genomic_DNA"/>
</dbReference>
<keyword evidence="1" id="KW-1133">Transmembrane helix</keyword>
<feature type="transmembrane region" description="Helical" evidence="1">
    <location>
        <begin position="50"/>
        <end position="70"/>
    </location>
</feature>
<keyword evidence="1" id="KW-0812">Transmembrane</keyword>
<organism evidence="2">
    <name type="scientific">Acidithiobacillus sulfuriphilus</name>
    <dbReference type="NCBI Taxonomy" id="1867749"/>
    <lineage>
        <taxon>Bacteria</taxon>
        <taxon>Pseudomonadati</taxon>
        <taxon>Pseudomonadota</taxon>
        <taxon>Acidithiobacillia</taxon>
        <taxon>Acidithiobacillales</taxon>
        <taxon>Acidithiobacillaceae</taxon>
        <taxon>Acidithiobacillus</taxon>
    </lineage>
</organism>
<dbReference type="AlphaFoldDB" id="A0A3M8QU96"/>
<dbReference type="OrthoDB" id="9997100at2"/>
<proteinExistence type="predicted"/>
<accession>A0A3M8QU96</accession>
<reference evidence="2" key="1">
    <citation type="submission" date="2018-10" db="EMBL/GenBank/DDBJ databases">
        <title>Acidithiobacillus sulfuriphilus sp. nov.: an extremely acidophilic sulfur-oxidizing chemolithotroph isolated from a neutral pH environment.</title>
        <authorList>
            <person name="Falagan C."/>
            <person name="Moya-Beltran A."/>
            <person name="Quatrini R."/>
            <person name="Johnson D.B."/>
        </authorList>
    </citation>
    <scope>NUCLEOTIDE SEQUENCE [LARGE SCALE GENOMIC DNA]</scope>
    <source>
        <strain evidence="2">CJ-2</strain>
    </source>
</reference>
<evidence type="ECO:0000256" key="1">
    <source>
        <dbReference type="SAM" id="Phobius"/>
    </source>
</evidence>
<comment type="caution">
    <text evidence="2">The sequence shown here is derived from an EMBL/GenBank/DDBJ whole genome shotgun (WGS) entry which is preliminary data.</text>
</comment>